<feature type="domain" description="C2" evidence="5">
    <location>
        <begin position="363"/>
        <end position="485"/>
    </location>
</feature>
<dbReference type="Gene3D" id="3.30.40.10">
    <property type="entry name" value="Zinc/RING finger domain, C3HC4 (zinc finger)"/>
    <property type="match status" value="1"/>
</dbReference>
<dbReference type="PROSITE" id="PS50004">
    <property type="entry name" value="C2"/>
    <property type="match status" value="2"/>
</dbReference>
<reference evidence="7" key="1">
    <citation type="submission" date="2021-01" db="EMBL/GenBank/DDBJ databases">
        <title>A chromosome-scale assembly of European eel, Anguilla anguilla.</title>
        <authorList>
            <person name="Henkel C."/>
            <person name="Jong-Raadsen S.A."/>
            <person name="Dufour S."/>
            <person name="Weltzien F.-A."/>
            <person name="Palstra A.P."/>
            <person name="Pelster B."/>
            <person name="Spaink H.P."/>
            <person name="Van Den Thillart G.E."/>
            <person name="Jansen H."/>
            <person name="Zahm M."/>
            <person name="Klopp C."/>
            <person name="Cedric C."/>
            <person name="Louis A."/>
            <person name="Berthelot C."/>
            <person name="Parey E."/>
            <person name="Roest Crollius H."/>
            <person name="Montfort J."/>
            <person name="Robinson-Rechavi M."/>
            <person name="Bucao C."/>
            <person name="Bouchez O."/>
            <person name="Gislard M."/>
            <person name="Lluch J."/>
            <person name="Milhes M."/>
            <person name="Lampietro C."/>
            <person name="Lopez Roques C."/>
            <person name="Donnadieu C."/>
            <person name="Braasch I."/>
            <person name="Desvignes T."/>
            <person name="Postlethwait J."/>
            <person name="Bobe J."/>
            <person name="Guiguen Y."/>
            <person name="Dirks R."/>
        </authorList>
    </citation>
    <scope>NUCLEOTIDE SEQUENCE</scope>
    <source>
        <strain evidence="7">Tag_6206</strain>
        <tissue evidence="7">Liver</tissue>
    </source>
</reference>
<proteinExistence type="predicted"/>
<dbReference type="InterPro" id="IPR010911">
    <property type="entry name" value="Rab_BD"/>
</dbReference>
<feature type="domain" description="C2" evidence="5">
    <location>
        <begin position="521"/>
        <end position="629"/>
    </location>
</feature>
<dbReference type="GO" id="GO:0005886">
    <property type="term" value="C:plasma membrane"/>
    <property type="evidence" value="ECO:0007669"/>
    <property type="project" value="TreeGrafter"/>
</dbReference>
<evidence type="ECO:0000256" key="4">
    <source>
        <dbReference type="SAM" id="Coils"/>
    </source>
</evidence>
<name>A0A9D3M845_ANGAN</name>
<keyword evidence="2" id="KW-0677">Repeat</keyword>
<dbReference type="CDD" id="cd15764">
    <property type="entry name" value="FYVE_Slp4"/>
    <property type="match status" value="1"/>
</dbReference>
<protein>
    <recommendedName>
        <fullName evidence="9">Synaptotagmin-like protein 4</fullName>
    </recommendedName>
</protein>
<dbReference type="Proteomes" id="UP001044222">
    <property type="component" value="Chromosome 8"/>
</dbReference>
<organism evidence="7 8">
    <name type="scientific">Anguilla anguilla</name>
    <name type="common">European freshwater eel</name>
    <name type="synonym">Muraena anguilla</name>
    <dbReference type="NCBI Taxonomy" id="7936"/>
    <lineage>
        <taxon>Eukaryota</taxon>
        <taxon>Metazoa</taxon>
        <taxon>Chordata</taxon>
        <taxon>Craniata</taxon>
        <taxon>Vertebrata</taxon>
        <taxon>Euteleostomi</taxon>
        <taxon>Actinopterygii</taxon>
        <taxon>Neopterygii</taxon>
        <taxon>Teleostei</taxon>
        <taxon>Anguilliformes</taxon>
        <taxon>Anguillidae</taxon>
        <taxon>Anguilla</taxon>
    </lineage>
</organism>
<evidence type="ECO:0000256" key="3">
    <source>
        <dbReference type="ARBA" id="ARBA00023136"/>
    </source>
</evidence>
<dbReference type="Pfam" id="PF02318">
    <property type="entry name" value="FYVE_2"/>
    <property type="match status" value="1"/>
</dbReference>
<dbReference type="GO" id="GO:0042043">
    <property type="term" value="F:neurexin family protein binding"/>
    <property type="evidence" value="ECO:0007669"/>
    <property type="project" value="TreeGrafter"/>
</dbReference>
<comment type="caution">
    <text evidence="7">The sequence shown here is derived from an EMBL/GenBank/DDBJ whole genome shotgun (WGS) entry which is preliminary data.</text>
</comment>
<dbReference type="InterPro" id="IPR000008">
    <property type="entry name" value="C2_dom"/>
</dbReference>
<feature type="coiled-coil region" evidence="4">
    <location>
        <begin position="25"/>
        <end position="52"/>
    </location>
</feature>
<gene>
    <name evidence="7" type="ORF">ANANG_G00152390</name>
</gene>
<dbReference type="InterPro" id="IPR013083">
    <property type="entry name" value="Znf_RING/FYVE/PHD"/>
</dbReference>
<dbReference type="SMART" id="SM00239">
    <property type="entry name" value="C2"/>
    <property type="match status" value="2"/>
</dbReference>
<evidence type="ECO:0000256" key="1">
    <source>
        <dbReference type="ARBA" id="ARBA00004170"/>
    </source>
</evidence>
<dbReference type="GO" id="GO:0006887">
    <property type="term" value="P:exocytosis"/>
    <property type="evidence" value="ECO:0007669"/>
    <property type="project" value="TreeGrafter"/>
</dbReference>
<evidence type="ECO:0000313" key="8">
    <source>
        <dbReference type="Proteomes" id="UP001044222"/>
    </source>
</evidence>
<dbReference type="SUPFAM" id="SSF49562">
    <property type="entry name" value="C2 domain (Calcium/lipid-binding domain, CaLB)"/>
    <property type="match status" value="2"/>
</dbReference>
<evidence type="ECO:0000259" key="6">
    <source>
        <dbReference type="PROSITE" id="PS50916"/>
    </source>
</evidence>
<dbReference type="GO" id="GO:0031267">
    <property type="term" value="F:small GTPase binding"/>
    <property type="evidence" value="ECO:0007669"/>
    <property type="project" value="InterPro"/>
</dbReference>
<dbReference type="InterPro" id="IPR044134">
    <property type="entry name" value="FYVE_Slp4"/>
</dbReference>
<feature type="domain" description="RabBD" evidence="6">
    <location>
        <begin position="7"/>
        <end position="123"/>
    </location>
</feature>
<evidence type="ECO:0000313" key="7">
    <source>
        <dbReference type="EMBL" id="KAG5843579.1"/>
    </source>
</evidence>
<keyword evidence="8" id="KW-1185">Reference proteome</keyword>
<evidence type="ECO:0000259" key="5">
    <source>
        <dbReference type="PROSITE" id="PS50004"/>
    </source>
</evidence>
<accession>A0A9D3M845</accession>
<dbReference type="InterPro" id="IPR011011">
    <property type="entry name" value="Znf_FYVE_PHD"/>
</dbReference>
<dbReference type="FunFam" id="3.30.40.10:FF:000018">
    <property type="entry name" value="Synaptotagmin-like 5, isoform CRA_a"/>
    <property type="match status" value="1"/>
</dbReference>
<dbReference type="InterPro" id="IPR041282">
    <property type="entry name" value="FYVE_2"/>
</dbReference>
<dbReference type="AlphaFoldDB" id="A0A9D3M845"/>
<dbReference type="FunFam" id="2.60.40.150:FF:000006">
    <property type="entry name" value="Synaptotagmin-like 5, isoform CRA_a"/>
    <property type="match status" value="1"/>
</dbReference>
<comment type="subcellular location">
    <subcellularLocation>
        <location evidence="1">Membrane</location>
        <topology evidence="1">Peripheral membrane protein</topology>
    </subcellularLocation>
</comment>
<dbReference type="PANTHER" id="PTHR45716:SF4">
    <property type="entry name" value="SYNAPTOTAGMIN-LIKE PROTEIN 4"/>
    <property type="match status" value="1"/>
</dbReference>
<keyword evidence="4" id="KW-0175">Coiled coil</keyword>
<dbReference type="Gene3D" id="2.60.40.150">
    <property type="entry name" value="C2 domain"/>
    <property type="match status" value="2"/>
</dbReference>
<dbReference type="PANTHER" id="PTHR45716">
    <property type="entry name" value="BITESIZE, ISOFORM I"/>
    <property type="match status" value="1"/>
</dbReference>
<keyword evidence="3" id="KW-0472">Membrane</keyword>
<evidence type="ECO:0008006" key="9">
    <source>
        <dbReference type="Google" id="ProtNLM"/>
    </source>
</evidence>
<dbReference type="PROSITE" id="PS50916">
    <property type="entry name" value="RABBD"/>
    <property type="match status" value="1"/>
</dbReference>
<dbReference type="EMBL" id="JAFIRN010000008">
    <property type="protein sequence ID" value="KAG5843579.1"/>
    <property type="molecule type" value="Genomic_DNA"/>
</dbReference>
<dbReference type="GO" id="GO:0070382">
    <property type="term" value="C:exocytic vesicle"/>
    <property type="evidence" value="ECO:0007669"/>
    <property type="project" value="TreeGrafter"/>
</dbReference>
<evidence type="ECO:0000256" key="2">
    <source>
        <dbReference type="ARBA" id="ARBA00022737"/>
    </source>
</evidence>
<sequence>MLPDGELICVAFLTDTERELILEVLRRDEELRQAEEQRVRRLKSELLAVKKRGAKHGSRYDHKRSCARCQEPLSPLGAGYCHGCNHQVCSNCRVVRPDGFWVCNVCAKEADFKKSTGNWFYDQRVNRFSRSPGHSMVQASLRKRPPLKMRETVGKVLLQSSEMNTAEPVPQDRPTDQLNFEGTVASEPSKTSNPFEVGAEQHSDVQLSESSIALWKESLDAGHTGRSRCPGFQESNQTVPAKEGHAYNSTSDQVSTLDRVNPCRGNIFFEDEGLFKISTKRARKHAEYSKPTSMLDLHEESTEVLGRSMGNRSKSVPGLSVQEKEEEDIDNLVKFHRSSISKSSLGSITSMYSQAGDYMCVEVTGDIVFSLAYDECTRTLSVLIKECHNLAYGEAIKQRTNPYVKCYLLPGKSHHNKKKTSIKRHTVNPAYNENLKFSICRSQLLMRTLLLSVWHYDLFGHNAFLGEVELPLDCKDLDSPHEECIALRGKVMPHTQPSAFAQYRGRLVVSLKYVTTDTPSTDGAKALSFLRKKKSGEGELHIHIKEARDLIPVKARTALDSFVKGYLLPAKSKAAKKKTPVVRMTLNPYYDHTFIYKDLSLELLKSMSLELTVWGHETMSSNDFLGASG</sequence>
<dbReference type="SUPFAM" id="SSF57903">
    <property type="entry name" value="FYVE/PHD zinc finger"/>
    <property type="match status" value="1"/>
</dbReference>
<dbReference type="GO" id="GO:0006886">
    <property type="term" value="P:intracellular protein transport"/>
    <property type="evidence" value="ECO:0007669"/>
    <property type="project" value="InterPro"/>
</dbReference>
<dbReference type="InterPro" id="IPR035892">
    <property type="entry name" value="C2_domain_sf"/>
</dbReference>
<dbReference type="Pfam" id="PF00168">
    <property type="entry name" value="C2"/>
    <property type="match status" value="2"/>
</dbReference>